<dbReference type="AlphaFoldDB" id="A0A7K1U000"/>
<evidence type="ECO:0000313" key="2">
    <source>
        <dbReference type="EMBL" id="MVT07688.1"/>
    </source>
</evidence>
<sequence>MGFMHLCEEALQNMEQGRSVFNLEAVRQYARGSTQPKDFAGYILKVANGQVQQMSVTVVRLAKDAHTGKVNPLHITETYRGTADPIPSGPAAYYTLKEVLDRVEKARHMRPKKIKKPFTRRSVHRKGRRPRGK</sequence>
<evidence type="ECO:0000313" key="3">
    <source>
        <dbReference type="Proteomes" id="UP000461730"/>
    </source>
</evidence>
<dbReference type="Proteomes" id="UP000461730">
    <property type="component" value="Unassembled WGS sequence"/>
</dbReference>
<reference evidence="2 3" key="1">
    <citation type="submission" date="2019-12" db="EMBL/GenBank/DDBJ databases">
        <title>Chitinophaga sp. strain ysch24 (GDMCC 1.1355), whole genome shotgun sequence.</title>
        <authorList>
            <person name="Zhang X."/>
        </authorList>
    </citation>
    <scope>NUCLEOTIDE SEQUENCE [LARGE SCALE GENOMIC DNA]</scope>
    <source>
        <strain evidence="3">ysch24</strain>
    </source>
</reference>
<comment type="caution">
    <text evidence="2">The sequence shown here is derived from an EMBL/GenBank/DDBJ whole genome shotgun (WGS) entry which is preliminary data.</text>
</comment>
<dbReference type="RefSeq" id="WP_157305070.1">
    <property type="nucleotide sequence ID" value="NZ_WRXN01000001.1"/>
</dbReference>
<accession>A0A7K1U000</accession>
<gene>
    <name evidence="2" type="ORF">GO493_05405</name>
</gene>
<name>A0A7K1U000_9BACT</name>
<protein>
    <submittedName>
        <fullName evidence="2">Uncharacterized protein</fullName>
    </submittedName>
</protein>
<evidence type="ECO:0000256" key="1">
    <source>
        <dbReference type="SAM" id="MobiDB-lite"/>
    </source>
</evidence>
<proteinExistence type="predicted"/>
<dbReference type="EMBL" id="WRXN01000001">
    <property type="protein sequence ID" value="MVT07688.1"/>
    <property type="molecule type" value="Genomic_DNA"/>
</dbReference>
<organism evidence="2 3">
    <name type="scientific">Chitinophaga tropicalis</name>
    <dbReference type="NCBI Taxonomy" id="2683588"/>
    <lineage>
        <taxon>Bacteria</taxon>
        <taxon>Pseudomonadati</taxon>
        <taxon>Bacteroidota</taxon>
        <taxon>Chitinophagia</taxon>
        <taxon>Chitinophagales</taxon>
        <taxon>Chitinophagaceae</taxon>
        <taxon>Chitinophaga</taxon>
    </lineage>
</organism>
<keyword evidence="3" id="KW-1185">Reference proteome</keyword>
<feature type="region of interest" description="Disordered" evidence="1">
    <location>
        <begin position="107"/>
        <end position="133"/>
    </location>
</feature>